<dbReference type="PROSITE" id="PS50262">
    <property type="entry name" value="G_PROTEIN_RECEP_F1_2"/>
    <property type="match status" value="1"/>
</dbReference>
<organism evidence="8 9">
    <name type="scientific">Strongylocentrotus purpuratus</name>
    <name type="common">Purple sea urchin</name>
    <dbReference type="NCBI Taxonomy" id="7668"/>
    <lineage>
        <taxon>Eukaryota</taxon>
        <taxon>Metazoa</taxon>
        <taxon>Echinodermata</taxon>
        <taxon>Eleutherozoa</taxon>
        <taxon>Echinozoa</taxon>
        <taxon>Echinoidea</taxon>
        <taxon>Euechinoidea</taxon>
        <taxon>Echinacea</taxon>
        <taxon>Camarodonta</taxon>
        <taxon>Echinidea</taxon>
        <taxon>Strongylocentrotidae</taxon>
        <taxon>Strongylocentrotus</taxon>
    </lineage>
</organism>
<feature type="transmembrane region" description="Helical" evidence="6">
    <location>
        <begin position="295"/>
        <end position="317"/>
    </location>
</feature>
<evidence type="ECO:0000256" key="6">
    <source>
        <dbReference type="SAM" id="Phobius"/>
    </source>
</evidence>
<feature type="transmembrane region" description="Helical" evidence="6">
    <location>
        <begin position="76"/>
        <end position="102"/>
    </location>
</feature>
<feature type="region of interest" description="Disordered" evidence="5">
    <location>
        <begin position="378"/>
        <end position="397"/>
    </location>
</feature>
<dbReference type="InterPro" id="IPR017452">
    <property type="entry name" value="GPCR_Rhodpsn_7TM"/>
</dbReference>
<evidence type="ECO:0000256" key="3">
    <source>
        <dbReference type="ARBA" id="ARBA00022989"/>
    </source>
</evidence>
<protein>
    <recommendedName>
        <fullName evidence="7">G-protein coupled receptors family 1 profile domain-containing protein</fullName>
    </recommendedName>
</protein>
<evidence type="ECO:0000313" key="8">
    <source>
        <dbReference type="EnsemblMetazoa" id="XP_011669789"/>
    </source>
</evidence>
<evidence type="ECO:0000256" key="1">
    <source>
        <dbReference type="ARBA" id="ARBA00004370"/>
    </source>
</evidence>
<sequence>MLTIPSTPVGGQTVTETLWLDLKTFSMGATGTIKDQPQDWNSERPSAFIPTDQSSSSPRAPQDIRILIRLSQPREWSWWLILQIITAVVGIIGNLLVIVILFQRRKQNRNMDILTGALATADLLTSIFMIPFPILNRVPSTILGEIYCKIVASQFLFWVSVSASIMTLTFIPVERYFAVVYPLRFKEFLSKKRVSRAVLLIWFMSFLEHSVFLFTTRVEASEEQCIDLYSSRQINMIITTMLIILMLIIPIALALILQALTARSLHRQAQLHLGVDKGLNRSNPSVRHFIAKRRVLQLLFLVTLVFIVSWVPCQTFYLLSSIGFVPYTTRNRFIQHALNVLACCNSSANPFIYALRYPDFRQAMKELCNSGRQTEGPLFDDRAVKSPRGQTEEVNKV</sequence>
<feature type="transmembrane region" description="Helical" evidence="6">
    <location>
        <begin position="194"/>
        <end position="214"/>
    </location>
</feature>
<dbReference type="GO" id="GO:0016020">
    <property type="term" value="C:membrane"/>
    <property type="evidence" value="ECO:0007669"/>
    <property type="project" value="UniProtKB-SubCell"/>
</dbReference>
<dbReference type="InParanoid" id="A0A7M7HLW5"/>
<dbReference type="GeneID" id="105440896"/>
<evidence type="ECO:0000256" key="2">
    <source>
        <dbReference type="ARBA" id="ARBA00022692"/>
    </source>
</evidence>
<accession>A0A7M7HLW5</accession>
<evidence type="ECO:0000256" key="4">
    <source>
        <dbReference type="ARBA" id="ARBA00023136"/>
    </source>
</evidence>
<dbReference type="EnsemblMetazoa" id="XM_011671487">
    <property type="protein sequence ID" value="XP_011669789"/>
    <property type="gene ID" value="LOC105440896"/>
</dbReference>
<dbReference type="KEGG" id="spu:105440896"/>
<dbReference type="CDD" id="cd00637">
    <property type="entry name" value="7tm_classA_rhodopsin-like"/>
    <property type="match status" value="1"/>
</dbReference>
<dbReference type="GO" id="GO:0004930">
    <property type="term" value="F:G protein-coupled receptor activity"/>
    <property type="evidence" value="ECO:0007669"/>
    <property type="project" value="InterPro"/>
</dbReference>
<comment type="subcellular location">
    <subcellularLocation>
        <location evidence="1">Membrane</location>
    </subcellularLocation>
</comment>
<feature type="compositionally biased region" description="Basic and acidic residues" evidence="5">
    <location>
        <begin position="379"/>
        <end position="397"/>
    </location>
</feature>
<dbReference type="InterPro" id="IPR000276">
    <property type="entry name" value="GPCR_Rhodpsn"/>
</dbReference>
<dbReference type="OMA" id="MYASIFC"/>
<dbReference type="Gene3D" id="1.20.1070.10">
    <property type="entry name" value="Rhodopsin 7-helix transmembrane proteins"/>
    <property type="match status" value="1"/>
</dbReference>
<dbReference type="PANTHER" id="PTHR45698:SF1">
    <property type="entry name" value="TRACE AMINE-ASSOCIATED RECEPTOR 13C-LIKE"/>
    <property type="match status" value="1"/>
</dbReference>
<keyword evidence="2 6" id="KW-0812">Transmembrane</keyword>
<dbReference type="PANTHER" id="PTHR45698">
    <property type="entry name" value="TRACE AMINE-ASSOCIATED RECEPTOR 19N-RELATED"/>
    <property type="match status" value="1"/>
</dbReference>
<keyword evidence="3 6" id="KW-1133">Transmembrane helix</keyword>
<name>A0A7M7HLW5_STRPU</name>
<keyword evidence="4 6" id="KW-0472">Membrane</keyword>
<dbReference type="RefSeq" id="XP_011669789.1">
    <property type="nucleotide sequence ID" value="XM_011671487.1"/>
</dbReference>
<keyword evidence="9" id="KW-1185">Reference proteome</keyword>
<feature type="domain" description="G-protein coupled receptors family 1 profile" evidence="7">
    <location>
        <begin position="93"/>
        <end position="353"/>
    </location>
</feature>
<evidence type="ECO:0000259" key="7">
    <source>
        <dbReference type="PROSITE" id="PS50262"/>
    </source>
</evidence>
<dbReference type="PRINTS" id="PR00237">
    <property type="entry name" value="GPCRRHODOPSN"/>
</dbReference>
<reference evidence="8" key="2">
    <citation type="submission" date="2021-01" db="UniProtKB">
        <authorList>
            <consortium name="EnsemblMetazoa"/>
        </authorList>
    </citation>
    <scope>IDENTIFICATION</scope>
</reference>
<feature type="transmembrane region" description="Helical" evidence="6">
    <location>
        <begin position="114"/>
        <end position="135"/>
    </location>
</feature>
<dbReference type="SMART" id="SM01381">
    <property type="entry name" value="7TM_GPCR_Srsx"/>
    <property type="match status" value="1"/>
</dbReference>
<dbReference type="SUPFAM" id="SSF81321">
    <property type="entry name" value="Family A G protein-coupled receptor-like"/>
    <property type="match status" value="1"/>
</dbReference>
<feature type="transmembrane region" description="Helical" evidence="6">
    <location>
        <begin position="155"/>
        <end position="173"/>
    </location>
</feature>
<reference evidence="9" key="1">
    <citation type="submission" date="2015-02" db="EMBL/GenBank/DDBJ databases">
        <title>Genome sequencing for Strongylocentrotus purpuratus.</title>
        <authorList>
            <person name="Murali S."/>
            <person name="Liu Y."/>
            <person name="Vee V."/>
            <person name="English A."/>
            <person name="Wang M."/>
            <person name="Skinner E."/>
            <person name="Han Y."/>
            <person name="Muzny D.M."/>
            <person name="Worley K.C."/>
            <person name="Gibbs R.A."/>
        </authorList>
    </citation>
    <scope>NUCLEOTIDE SEQUENCE</scope>
</reference>
<proteinExistence type="predicted"/>
<feature type="transmembrane region" description="Helical" evidence="6">
    <location>
        <begin position="234"/>
        <end position="257"/>
    </location>
</feature>
<dbReference type="OrthoDB" id="10042731at2759"/>
<feature type="region of interest" description="Disordered" evidence="5">
    <location>
        <begin position="33"/>
        <end position="59"/>
    </location>
</feature>
<dbReference type="AlphaFoldDB" id="A0A7M7HLW5"/>
<feature type="compositionally biased region" description="Polar residues" evidence="5">
    <location>
        <begin position="33"/>
        <end position="44"/>
    </location>
</feature>
<feature type="transmembrane region" description="Helical" evidence="6">
    <location>
        <begin position="337"/>
        <end position="355"/>
    </location>
</feature>
<evidence type="ECO:0000313" key="9">
    <source>
        <dbReference type="Proteomes" id="UP000007110"/>
    </source>
</evidence>
<evidence type="ECO:0000256" key="5">
    <source>
        <dbReference type="SAM" id="MobiDB-lite"/>
    </source>
</evidence>
<dbReference type="Proteomes" id="UP000007110">
    <property type="component" value="Unassembled WGS sequence"/>
</dbReference>
<dbReference type="Pfam" id="PF00001">
    <property type="entry name" value="7tm_1"/>
    <property type="match status" value="1"/>
</dbReference>